<dbReference type="Proteomes" id="UP000095544">
    <property type="component" value="Unassembled WGS sequence"/>
</dbReference>
<dbReference type="Gene3D" id="3.40.50.2000">
    <property type="entry name" value="Glycogen Phosphorylase B"/>
    <property type="match status" value="1"/>
</dbReference>
<dbReference type="STRING" id="39482.ERS852491_03257"/>
<dbReference type="SUPFAM" id="SSF53756">
    <property type="entry name" value="UDP-Glycosyltransferase/glycogen phosphorylase"/>
    <property type="match status" value="1"/>
</dbReference>
<gene>
    <name evidence="1" type="ORF">ERS852491_03257</name>
</gene>
<dbReference type="RefSeq" id="WP_055154238.1">
    <property type="nucleotide sequence ID" value="NZ_CYZU01000033.1"/>
</dbReference>
<accession>A0A174HU75</accession>
<name>A0A174HU75_9FIRM</name>
<protein>
    <submittedName>
        <fullName evidence="1">Uncharacterized protein</fullName>
    </submittedName>
</protein>
<organism evidence="1 2">
    <name type="scientific">Faecalicatena contorta</name>
    <dbReference type="NCBI Taxonomy" id="39482"/>
    <lineage>
        <taxon>Bacteria</taxon>
        <taxon>Bacillati</taxon>
        <taxon>Bacillota</taxon>
        <taxon>Clostridia</taxon>
        <taxon>Lachnospirales</taxon>
        <taxon>Lachnospiraceae</taxon>
        <taxon>Faecalicatena</taxon>
    </lineage>
</organism>
<dbReference type="AlphaFoldDB" id="A0A174HU75"/>
<reference evidence="1 2" key="1">
    <citation type="submission" date="2015-09" db="EMBL/GenBank/DDBJ databases">
        <authorList>
            <consortium name="Pathogen Informatics"/>
        </authorList>
    </citation>
    <scope>NUCLEOTIDE SEQUENCE [LARGE SCALE GENOMIC DNA]</scope>
    <source>
        <strain evidence="1 2">2789STDY5834876</strain>
    </source>
</reference>
<proteinExistence type="predicted"/>
<sequence>MKKKDDLQQMIKNKNIVYIATKNSDYIRINEEILMVKRLASSYKIICYSDKKYFSRILKVYKSILTTSFKDCDMVFVGFMAQMILPFLSWKWNKKDVLTDFFISIYDTIVDDRKKIKVNSLIALILKKIDMITIKKSNWIITDTVAHALYFCKELGAVKDNCYVNYLEADRDIYYPMQIEKPIMWKGKKIVLYFGSILPVQGIDVVMNTISELRYIKQIHFIIIGPVQNKVKTVDYDTVTYIPWLEQNVLANYIAFSDLCLAGHFSANVNKAKRTIPGKAYIYEAMNKPMVLGDTVANHELFEEDSKHIFVPVGSSKILADIIREFFQNHYD</sequence>
<evidence type="ECO:0000313" key="2">
    <source>
        <dbReference type="Proteomes" id="UP000095544"/>
    </source>
</evidence>
<evidence type="ECO:0000313" key="1">
    <source>
        <dbReference type="EMBL" id="CUO77156.1"/>
    </source>
</evidence>
<dbReference type="EMBL" id="CYZU01000033">
    <property type="protein sequence ID" value="CUO77156.1"/>
    <property type="molecule type" value="Genomic_DNA"/>
</dbReference>
<dbReference type="Pfam" id="PF13692">
    <property type="entry name" value="Glyco_trans_1_4"/>
    <property type="match status" value="1"/>
</dbReference>
<dbReference type="OrthoDB" id="9790710at2"/>